<evidence type="ECO:0000256" key="1">
    <source>
        <dbReference type="ARBA" id="ARBA00023015"/>
    </source>
</evidence>
<keyword evidence="6" id="KW-1185">Reference proteome</keyword>
<evidence type="ECO:0000313" key="6">
    <source>
        <dbReference type="Proteomes" id="UP001157160"/>
    </source>
</evidence>
<dbReference type="PANTHER" id="PTHR30154:SF34">
    <property type="entry name" value="TRANSCRIPTIONAL REGULATOR AZLB"/>
    <property type="match status" value="1"/>
</dbReference>
<evidence type="ECO:0000259" key="4">
    <source>
        <dbReference type="Pfam" id="PF01037"/>
    </source>
</evidence>
<reference evidence="5 6" key="1">
    <citation type="journal article" date="2014" name="Int. J. Syst. Evol. Microbiol.">
        <title>Complete genome sequence of Corynebacterium casei LMG S-19264T (=DSM 44701T), isolated from a smear-ripened cheese.</title>
        <authorList>
            <consortium name="US DOE Joint Genome Institute (JGI-PGF)"/>
            <person name="Walter F."/>
            <person name="Albersmeier A."/>
            <person name="Kalinowski J."/>
            <person name="Ruckert C."/>
        </authorList>
    </citation>
    <scope>NUCLEOTIDE SEQUENCE [LARGE SCALE GENOMIC DNA]</scope>
    <source>
        <strain evidence="5 6">NBRC 112289</strain>
    </source>
</reference>
<feature type="domain" description="Transcription regulator AsnC/Lrp ligand binding" evidence="4">
    <location>
        <begin position="79"/>
        <end position="139"/>
    </location>
</feature>
<evidence type="ECO:0000256" key="3">
    <source>
        <dbReference type="ARBA" id="ARBA00023163"/>
    </source>
</evidence>
<dbReference type="RefSeq" id="WP_284230820.1">
    <property type="nucleotide sequence ID" value="NZ_BSUL01000001.1"/>
</dbReference>
<keyword evidence="2" id="KW-0238">DNA-binding</keyword>
<dbReference type="InterPro" id="IPR036388">
    <property type="entry name" value="WH-like_DNA-bd_sf"/>
</dbReference>
<gene>
    <name evidence="5" type="ORF">GCM10025874_11200</name>
</gene>
<evidence type="ECO:0000313" key="5">
    <source>
        <dbReference type="EMBL" id="GMA27867.1"/>
    </source>
</evidence>
<dbReference type="InterPro" id="IPR000485">
    <property type="entry name" value="AsnC-type_HTH_dom"/>
</dbReference>
<dbReference type="InterPro" id="IPR019888">
    <property type="entry name" value="Tscrpt_reg_AsnC-like"/>
</dbReference>
<dbReference type="SMART" id="SM00344">
    <property type="entry name" value="HTH_ASNC"/>
    <property type="match status" value="1"/>
</dbReference>
<dbReference type="SUPFAM" id="SSF54909">
    <property type="entry name" value="Dimeric alpha+beta barrel"/>
    <property type="match status" value="1"/>
</dbReference>
<comment type="caution">
    <text evidence="5">The sequence shown here is derived from an EMBL/GenBank/DDBJ whole genome shotgun (WGS) entry which is preliminary data.</text>
</comment>
<dbReference type="Gene3D" id="3.30.70.920">
    <property type="match status" value="1"/>
</dbReference>
<proteinExistence type="predicted"/>
<dbReference type="InterPro" id="IPR011008">
    <property type="entry name" value="Dimeric_a/b-barrel"/>
</dbReference>
<dbReference type="Pfam" id="PF13412">
    <property type="entry name" value="HTH_24"/>
    <property type="match status" value="1"/>
</dbReference>
<dbReference type="SUPFAM" id="SSF46785">
    <property type="entry name" value="Winged helix' DNA-binding domain"/>
    <property type="match status" value="1"/>
</dbReference>
<accession>A0AA37UIL3</accession>
<keyword evidence="1" id="KW-0805">Transcription regulation</keyword>
<dbReference type="EMBL" id="BSUL01000001">
    <property type="protein sequence ID" value="GMA27867.1"/>
    <property type="molecule type" value="Genomic_DNA"/>
</dbReference>
<dbReference type="GO" id="GO:0043200">
    <property type="term" value="P:response to amino acid"/>
    <property type="evidence" value="ECO:0007669"/>
    <property type="project" value="TreeGrafter"/>
</dbReference>
<dbReference type="PRINTS" id="PR00033">
    <property type="entry name" value="HTHASNC"/>
</dbReference>
<dbReference type="GO" id="GO:0005829">
    <property type="term" value="C:cytosol"/>
    <property type="evidence" value="ECO:0007669"/>
    <property type="project" value="TreeGrafter"/>
</dbReference>
<dbReference type="GO" id="GO:0043565">
    <property type="term" value="F:sequence-specific DNA binding"/>
    <property type="evidence" value="ECO:0007669"/>
    <property type="project" value="InterPro"/>
</dbReference>
<dbReference type="Pfam" id="PF01037">
    <property type="entry name" value="AsnC_trans_reg"/>
    <property type="match status" value="1"/>
</dbReference>
<protein>
    <submittedName>
        <fullName evidence="5">AsnC family transcriptional regulator</fullName>
    </submittedName>
</protein>
<evidence type="ECO:0000256" key="2">
    <source>
        <dbReference type="ARBA" id="ARBA00023125"/>
    </source>
</evidence>
<dbReference type="PANTHER" id="PTHR30154">
    <property type="entry name" value="LEUCINE-RESPONSIVE REGULATORY PROTEIN"/>
    <property type="match status" value="1"/>
</dbReference>
<dbReference type="AlphaFoldDB" id="A0AA37UIL3"/>
<name>A0AA37UIL3_9MICO</name>
<dbReference type="Gene3D" id="1.10.10.10">
    <property type="entry name" value="Winged helix-like DNA-binding domain superfamily/Winged helix DNA-binding domain"/>
    <property type="match status" value="1"/>
</dbReference>
<sequence length="158" mass="16944">MTGLDALDARILLALDDDPDATTLGLARRLGIARNTAHARLRRLLAGGALRSFSHRVDPAALGHGLVAFVSLAIAQRGSDAAMRELEQIPQVLELHATTGDLDLLLKVVARDTGHLYELTERIVAIEGVTRSSTSIALRSPVPSRVAPLIRSVFEEQA</sequence>
<dbReference type="InterPro" id="IPR019887">
    <property type="entry name" value="Tscrpt_reg_AsnC/Lrp_C"/>
</dbReference>
<keyword evidence="3" id="KW-0804">Transcription</keyword>
<dbReference type="InterPro" id="IPR036390">
    <property type="entry name" value="WH_DNA-bd_sf"/>
</dbReference>
<dbReference type="Proteomes" id="UP001157160">
    <property type="component" value="Unassembled WGS sequence"/>
</dbReference>
<organism evidence="5 6">
    <name type="scientific">Arenivirga flava</name>
    <dbReference type="NCBI Taxonomy" id="1930060"/>
    <lineage>
        <taxon>Bacteria</taxon>
        <taxon>Bacillati</taxon>
        <taxon>Actinomycetota</taxon>
        <taxon>Actinomycetes</taxon>
        <taxon>Micrococcales</taxon>
        <taxon>Microbacteriaceae</taxon>
        <taxon>Arenivirga</taxon>
    </lineage>
</organism>